<evidence type="ECO:0000313" key="2">
    <source>
        <dbReference type="Proteomes" id="UP000229342"/>
    </source>
</evidence>
<accession>A0A2H0KD04</accession>
<reference evidence="1 2" key="1">
    <citation type="submission" date="2017-09" db="EMBL/GenBank/DDBJ databases">
        <title>Depth-based differentiation of microbial function through sediment-hosted aquifers and enrichment of novel symbionts in the deep terrestrial subsurface.</title>
        <authorList>
            <person name="Probst A.J."/>
            <person name="Ladd B."/>
            <person name="Jarett J.K."/>
            <person name="Geller-Mcgrath D.E."/>
            <person name="Sieber C.M."/>
            <person name="Emerson J.B."/>
            <person name="Anantharaman K."/>
            <person name="Thomas B.C."/>
            <person name="Malmstrom R."/>
            <person name="Stieglmeier M."/>
            <person name="Klingl A."/>
            <person name="Woyke T."/>
            <person name="Ryan C.M."/>
            <person name="Banfield J.F."/>
        </authorList>
    </citation>
    <scope>NUCLEOTIDE SEQUENCE [LARGE SCALE GENOMIC DNA]</scope>
    <source>
        <strain evidence="1">CG11_big_fil_rev_8_21_14_0_20_46_11</strain>
    </source>
</reference>
<evidence type="ECO:0000313" key="1">
    <source>
        <dbReference type="EMBL" id="PIQ69107.1"/>
    </source>
</evidence>
<sequence length="153" mass="17578">MTIDMKDDSIKSVAQLQVLIKAAEALGALTVERKNSKEEVYAWMNDLLLRLTYRSLRKKDKGLVRKYLRLYSGYTESHVDHLISVYREKGKIVRKKRTQPVFPTTYTGVDIELLAVVAEAYDHQNGKALKEVCREMYAVHGDKRFKQLSGISV</sequence>
<feature type="non-terminal residue" evidence="1">
    <location>
        <position position="153"/>
    </location>
</feature>
<dbReference type="AlphaFoldDB" id="A0A2H0KD04"/>
<dbReference type="Proteomes" id="UP000229342">
    <property type="component" value="Unassembled WGS sequence"/>
</dbReference>
<dbReference type="EMBL" id="PCVG01000012">
    <property type="protein sequence ID" value="PIQ69107.1"/>
    <property type="molecule type" value="Genomic_DNA"/>
</dbReference>
<organism evidence="1 2">
    <name type="scientific">Candidatus Taylorbacteria bacterium CG11_big_fil_rev_8_21_14_0_20_46_11</name>
    <dbReference type="NCBI Taxonomy" id="1975025"/>
    <lineage>
        <taxon>Bacteria</taxon>
        <taxon>Candidatus Tayloriibacteriota</taxon>
    </lineage>
</organism>
<comment type="caution">
    <text evidence="1">The sequence shown here is derived from an EMBL/GenBank/DDBJ whole genome shotgun (WGS) entry which is preliminary data.</text>
</comment>
<protein>
    <submittedName>
        <fullName evidence="1">Uncharacterized protein</fullName>
    </submittedName>
</protein>
<gene>
    <name evidence="1" type="ORF">COV91_00680</name>
</gene>
<name>A0A2H0KD04_9BACT</name>
<proteinExistence type="predicted"/>